<keyword evidence="1" id="KW-0812">Transmembrane</keyword>
<dbReference type="Proteomes" id="UP001460270">
    <property type="component" value="Unassembled WGS sequence"/>
</dbReference>
<dbReference type="AlphaFoldDB" id="A0AAW0MXL4"/>
<dbReference type="EMBL" id="JBBPFD010000020">
    <property type="protein sequence ID" value="KAK7884422.1"/>
    <property type="molecule type" value="Genomic_DNA"/>
</dbReference>
<reference evidence="3" key="1">
    <citation type="submission" date="2024-04" db="EMBL/GenBank/DDBJ databases">
        <title>Salinicola lusitanus LLJ914,a marine bacterium isolated from the Okinawa Trough.</title>
        <authorList>
            <person name="Li J."/>
        </authorList>
    </citation>
    <scope>NUCLEOTIDE SEQUENCE [LARGE SCALE GENOMIC DNA]</scope>
</reference>
<evidence type="ECO:0000313" key="2">
    <source>
        <dbReference type="EMBL" id="KAK7884422.1"/>
    </source>
</evidence>
<feature type="transmembrane region" description="Helical" evidence="1">
    <location>
        <begin position="12"/>
        <end position="36"/>
    </location>
</feature>
<keyword evidence="3" id="KW-1185">Reference proteome</keyword>
<dbReference type="SUPFAM" id="SSF56219">
    <property type="entry name" value="DNase I-like"/>
    <property type="match status" value="1"/>
</dbReference>
<keyword evidence="1" id="KW-1133">Transmembrane helix</keyword>
<dbReference type="InterPro" id="IPR036691">
    <property type="entry name" value="Endo/exonu/phosph_ase_sf"/>
</dbReference>
<accession>A0AAW0MXL4</accession>
<sequence>MAPRCTGSHLPALFKLLFAIVLFCLWSQDISGLLIYDRQTLLDFKRSHEVFLQHKFDDSSSKLPPHLASVPAYLLRSPVLSCRKKRPRRRGRRGGTRVRVRAFWKANCGMAISATGFRGLNGLRWIQPVAPVRLPTGLRHLPVDSFSSFELQTFSLGLDTPIFCALVYRPPKFNKDFIKEFTDFLTGLALNHDKFLIVGDFNIHLL</sequence>
<organism evidence="2 3">
    <name type="scientific">Mugilogobius chulae</name>
    <name type="common">yellowstripe goby</name>
    <dbReference type="NCBI Taxonomy" id="88201"/>
    <lineage>
        <taxon>Eukaryota</taxon>
        <taxon>Metazoa</taxon>
        <taxon>Chordata</taxon>
        <taxon>Craniata</taxon>
        <taxon>Vertebrata</taxon>
        <taxon>Euteleostomi</taxon>
        <taxon>Actinopterygii</taxon>
        <taxon>Neopterygii</taxon>
        <taxon>Teleostei</taxon>
        <taxon>Neoteleostei</taxon>
        <taxon>Acanthomorphata</taxon>
        <taxon>Gobiaria</taxon>
        <taxon>Gobiiformes</taxon>
        <taxon>Gobioidei</taxon>
        <taxon>Gobiidae</taxon>
        <taxon>Gobionellinae</taxon>
        <taxon>Mugilogobius</taxon>
    </lineage>
</organism>
<name>A0AAW0MXL4_9GOBI</name>
<evidence type="ECO:0000313" key="3">
    <source>
        <dbReference type="Proteomes" id="UP001460270"/>
    </source>
</evidence>
<evidence type="ECO:0008006" key="4">
    <source>
        <dbReference type="Google" id="ProtNLM"/>
    </source>
</evidence>
<protein>
    <recommendedName>
        <fullName evidence="4">Endonuclease/exonuclease/phosphatase domain-containing protein</fullName>
    </recommendedName>
</protein>
<comment type="caution">
    <text evidence="2">The sequence shown here is derived from an EMBL/GenBank/DDBJ whole genome shotgun (WGS) entry which is preliminary data.</text>
</comment>
<keyword evidence="1" id="KW-0472">Membrane</keyword>
<proteinExistence type="predicted"/>
<evidence type="ECO:0000256" key="1">
    <source>
        <dbReference type="SAM" id="Phobius"/>
    </source>
</evidence>
<gene>
    <name evidence="2" type="ORF">WMY93_027545</name>
</gene>